<feature type="binding site" evidence="10">
    <location>
        <position position="186"/>
    </location>
    <ligand>
        <name>K(+)</name>
        <dbReference type="ChEBI" id="CHEBI:29103"/>
    </ligand>
</feature>
<dbReference type="InterPro" id="IPR036652">
    <property type="entry name" value="YjeF_N_dom_sf"/>
</dbReference>
<dbReference type="RefSeq" id="WP_206291995.1">
    <property type="nucleotide sequence ID" value="NZ_CP063458.1"/>
</dbReference>
<feature type="binding site" evidence="10">
    <location>
        <position position="150"/>
    </location>
    <ligand>
        <name>K(+)</name>
        <dbReference type="ChEBI" id="CHEBI:29103"/>
    </ligand>
</feature>
<dbReference type="AlphaFoldDB" id="A0A7M2WUM4"/>
<gene>
    <name evidence="10" type="primary">nnrE</name>
    <name evidence="12" type="ORF">IPV69_22590</name>
</gene>
<dbReference type="EMBL" id="CP063458">
    <property type="protein sequence ID" value="QOV88984.1"/>
    <property type="molecule type" value="Genomic_DNA"/>
</dbReference>
<evidence type="ECO:0000256" key="7">
    <source>
        <dbReference type="ARBA" id="ARBA00022958"/>
    </source>
</evidence>
<evidence type="ECO:0000256" key="2">
    <source>
        <dbReference type="ARBA" id="ARBA00000909"/>
    </source>
</evidence>
<keyword evidence="13" id="KW-1185">Reference proteome</keyword>
<evidence type="ECO:0000256" key="6">
    <source>
        <dbReference type="ARBA" id="ARBA00022857"/>
    </source>
</evidence>
<dbReference type="InterPro" id="IPR032976">
    <property type="entry name" value="YJEFN_prot_NAXE-like"/>
</dbReference>
<feature type="binding site" evidence="10">
    <location>
        <begin position="76"/>
        <end position="80"/>
    </location>
    <ligand>
        <name>(6S)-NADPHX</name>
        <dbReference type="ChEBI" id="CHEBI:64076"/>
    </ligand>
</feature>
<evidence type="ECO:0000256" key="5">
    <source>
        <dbReference type="ARBA" id="ARBA00022741"/>
    </source>
</evidence>
<dbReference type="NCBIfam" id="TIGR00197">
    <property type="entry name" value="yjeF_nterm"/>
    <property type="match status" value="1"/>
</dbReference>
<dbReference type="KEGG" id="hbs:IPV69_22590"/>
<evidence type="ECO:0000256" key="4">
    <source>
        <dbReference type="ARBA" id="ARBA00022723"/>
    </source>
</evidence>
<dbReference type="Gene3D" id="3.40.50.10260">
    <property type="entry name" value="YjeF N-terminal domain"/>
    <property type="match status" value="1"/>
</dbReference>
<dbReference type="InterPro" id="IPR004443">
    <property type="entry name" value="YjeF_N_dom"/>
</dbReference>
<proteinExistence type="inferred from homology"/>
<keyword evidence="4 10" id="KW-0479">Metal-binding</keyword>
<keyword evidence="8 10" id="KW-0520">NAD</keyword>
<dbReference type="PROSITE" id="PS51385">
    <property type="entry name" value="YJEF_N"/>
    <property type="match status" value="1"/>
</dbReference>
<dbReference type="GO" id="GO:0052856">
    <property type="term" value="F:NAD(P)HX epimerase activity"/>
    <property type="evidence" value="ECO:0007669"/>
    <property type="project" value="UniProtKB-UniRule"/>
</dbReference>
<feature type="domain" description="YjeF N-terminal" evidence="11">
    <location>
        <begin position="28"/>
        <end position="241"/>
    </location>
</feature>
<comment type="similarity">
    <text evidence="10">Belongs to the NnrE/AIBP family.</text>
</comment>
<dbReference type="GO" id="GO:0000166">
    <property type="term" value="F:nucleotide binding"/>
    <property type="evidence" value="ECO:0007669"/>
    <property type="project" value="UniProtKB-KW"/>
</dbReference>
<organism evidence="12 13">
    <name type="scientific">Humisphaera borealis</name>
    <dbReference type="NCBI Taxonomy" id="2807512"/>
    <lineage>
        <taxon>Bacteria</taxon>
        <taxon>Pseudomonadati</taxon>
        <taxon>Planctomycetota</taxon>
        <taxon>Phycisphaerae</taxon>
        <taxon>Tepidisphaerales</taxon>
        <taxon>Tepidisphaeraceae</taxon>
        <taxon>Humisphaera</taxon>
    </lineage>
</organism>
<dbReference type="Proteomes" id="UP000593765">
    <property type="component" value="Chromosome"/>
</dbReference>
<dbReference type="PANTHER" id="PTHR13232">
    <property type="entry name" value="NAD(P)H-HYDRATE EPIMERASE"/>
    <property type="match status" value="1"/>
</dbReference>
<comment type="catalytic activity">
    <reaction evidence="2 10">
        <text>(6R)-NADPHX = (6S)-NADPHX</text>
        <dbReference type="Rhea" id="RHEA:32227"/>
        <dbReference type="ChEBI" id="CHEBI:64076"/>
        <dbReference type="ChEBI" id="CHEBI:64077"/>
        <dbReference type="EC" id="5.1.99.6"/>
    </reaction>
</comment>
<dbReference type="SUPFAM" id="SSF64153">
    <property type="entry name" value="YjeF N-terminal domain-like"/>
    <property type="match status" value="1"/>
</dbReference>
<dbReference type="Pfam" id="PF03853">
    <property type="entry name" value="YjeF_N"/>
    <property type="match status" value="1"/>
</dbReference>
<evidence type="ECO:0000256" key="3">
    <source>
        <dbReference type="ARBA" id="ARBA00012228"/>
    </source>
</evidence>
<feature type="binding site" evidence="10">
    <location>
        <position position="77"/>
    </location>
    <ligand>
        <name>K(+)</name>
        <dbReference type="ChEBI" id="CHEBI:29103"/>
    </ligand>
</feature>
<evidence type="ECO:0000259" key="11">
    <source>
        <dbReference type="PROSITE" id="PS51385"/>
    </source>
</evidence>
<name>A0A7M2WUM4_9BACT</name>
<evidence type="ECO:0000256" key="9">
    <source>
        <dbReference type="ARBA" id="ARBA00023235"/>
    </source>
</evidence>
<feature type="binding site" evidence="10">
    <location>
        <position position="183"/>
    </location>
    <ligand>
        <name>(6S)-NADPHX</name>
        <dbReference type="ChEBI" id="CHEBI:64076"/>
    </ligand>
</feature>
<dbReference type="PANTHER" id="PTHR13232:SF10">
    <property type="entry name" value="NAD(P)H-HYDRATE EPIMERASE"/>
    <property type="match status" value="1"/>
</dbReference>
<keyword evidence="6 10" id="KW-0521">NADP</keyword>
<feature type="binding site" evidence="10">
    <location>
        <begin position="154"/>
        <end position="160"/>
    </location>
    <ligand>
        <name>(6S)-NADPHX</name>
        <dbReference type="ChEBI" id="CHEBI:64076"/>
    </ligand>
</feature>
<evidence type="ECO:0000313" key="12">
    <source>
        <dbReference type="EMBL" id="QOV88984.1"/>
    </source>
</evidence>
<dbReference type="HAMAP" id="MF_01966">
    <property type="entry name" value="NADHX_epimerase"/>
    <property type="match status" value="1"/>
</dbReference>
<sequence>MNTAGSNPLPNPPPEYRRRGLVLTREQVRRIDQIAIEDFGVPGIVLMENAARGAVQAIYDEKLSHQNVLILCGGGNNGGDGLTIGRHLHNGGSRVTIGLCTDPAKYQGDALINWNIVQAMKLDLAEATPEWLDGRLLSRALPDRPTLLIDAIFGTGLTASPRDPFPAIAAIVHQSQIPVVAIDLPSGLDCDTGQPLGRAAIRAGLTVTFVGIKQGFTRPGADAYTGRIKVVDIGCPVAAVHRAMHGGQDSTPFPEQK</sequence>
<evidence type="ECO:0000256" key="1">
    <source>
        <dbReference type="ARBA" id="ARBA00000013"/>
    </source>
</evidence>
<dbReference type="GO" id="GO:0046872">
    <property type="term" value="F:metal ion binding"/>
    <property type="evidence" value="ECO:0007669"/>
    <property type="project" value="UniProtKB-KW"/>
</dbReference>
<protein>
    <recommendedName>
        <fullName evidence="3 10">NAD(P)H-hydrate epimerase</fullName>
        <ecNumber evidence="3 10">5.1.99.6</ecNumber>
    </recommendedName>
    <alternativeName>
        <fullName evidence="10">NAD(P)HX epimerase</fullName>
    </alternativeName>
</protein>
<comment type="function">
    <text evidence="10">Catalyzes the epimerization of the S- and R-forms of NAD(P)HX, a damaged form of NAD(P)H that is a result of enzymatic or heat-dependent hydration. This is a prerequisite for the S-specific NAD(P)H-hydrate dehydratase to allow the repair of both epimers of NAD(P)HX.</text>
</comment>
<comment type="caution">
    <text evidence="10">Lacks conserved residue(s) required for the propagation of feature annotation.</text>
</comment>
<evidence type="ECO:0000256" key="10">
    <source>
        <dbReference type="HAMAP-Rule" id="MF_01966"/>
    </source>
</evidence>
<keyword evidence="5 10" id="KW-0547">Nucleotide-binding</keyword>
<evidence type="ECO:0000313" key="13">
    <source>
        <dbReference type="Proteomes" id="UP000593765"/>
    </source>
</evidence>
<reference evidence="12 13" key="1">
    <citation type="submission" date="2020-10" db="EMBL/GenBank/DDBJ databases">
        <title>Wide distribution of Phycisphaera-like planctomycetes from WD2101 soil group in peatlands and genome analysis of the first cultivated representative.</title>
        <authorList>
            <person name="Dedysh S.N."/>
            <person name="Beletsky A.V."/>
            <person name="Ivanova A."/>
            <person name="Kulichevskaya I.S."/>
            <person name="Suzina N.E."/>
            <person name="Philippov D.A."/>
            <person name="Rakitin A.L."/>
            <person name="Mardanov A.V."/>
            <person name="Ravin N.V."/>
        </authorList>
    </citation>
    <scope>NUCLEOTIDE SEQUENCE [LARGE SCALE GENOMIC DNA]</scope>
    <source>
        <strain evidence="12 13">M1803</strain>
    </source>
</reference>
<keyword evidence="9 10" id="KW-0413">Isomerase</keyword>
<keyword evidence="7 10" id="KW-0630">Potassium</keyword>
<comment type="catalytic activity">
    <reaction evidence="1 10">
        <text>(6R)-NADHX = (6S)-NADHX</text>
        <dbReference type="Rhea" id="RHEA:32215"/>
        <dbReference type="ChEBI" id="CHEBI:64074"/>
        <dbReference type="ChEBI" id="CHEBI:64075"/>
        <dbReference type="EC" id="5.1.99.6"/>
    </reaction>
</comment>
<accession>A0A7M2WUM4</accession>
<dbReference type="EC" id="5.1.99.6" evidence="3 10"/>
<evidence type="ECO:0000256" key="8">
    <source>
        <dbReference type="ARBA" id="ARBA00023027"/>
    </source>
</evidence>
<comment type="cofactor">
    <cofactor evidence="10">
        <name>K(+)</name>
        <dbReference type="ChEBI" id="CHEBI:29103"/>
    </cofactor>
    <text evidence="10">Binds 1 potassium ion per subunit.</text>
</comment>